<proteinExistence type="predicted"/>
<sequence>MLDSICCQGDCIGSHSFEFPGLLYHDTDNVNLVRIFT</sequence>
<accession>A0A0A9GP66</accession>
<dbReference type="EMBL" id="GBRH01172722">
    <property type="protein sequence ID" value="JAE25174.1"/>
    <property type="molecule type" value="Transcribed_RNA"/>
</dbReference>
<organism evidence="1">
    <name type="scientific">Arundo donax</name>
    <name type="common">Giant reed</name>
    <name type="synonym">Donax arundinaceus</name>
    <dbReference type="NCBI Taxonomy" id="35708"/>
    <lineage>
        <taxon>Eukaryota</taxon>
        <taxon>Viridiplantae</taxon>
        <taxon>Streptophyta</taxon>
        <taxon>Embryophyta</taxon>
        <taxon>Tracheophyta</taxon>
        <taxon>Spermatophyta</taxon>
        <taxon>Magnoliopsida</taxon>
        <taxon>Liliopsida</taxon>
        <taxon>Poales</taxon>
        <taxon>Poaceae</taxon>
        <taxon>PACMAD clade</taxon>
        <taxon>Arundinoideae</taxon>
        <taxon>Arundineae</taxon>
        <taxon>Arundo</taxon>
    </lineage>
</organism>
<protein>
    <submittedName>
        <fullName evidence="1">Uncharacterized protein</fullName>
    </submittedName>
</protein>
<dbReference type="AlphaFoldDB" id="A0A0A9GP66"/>
<name>A0A0A9GP66_ARUDO</name>
<reference evidence="1" key="2">
    <citation type="journal article" date="2015" name="Data Brief">
        <title>Shoot transcriptome of the giant reed, Arundo donax.</title>
        <authorList>
            <person name="Barrero R.A."/>
            <person name="Guerrero F.D."/>
            <person name="Moolhuijzen P."/>
            <person name="Goolsby J.A."/>
            <person name="Tidwell J."/>
            <person name="Bellgard S.E."/>
            <person name="Bellgard M.I."/>
        </authorList>
    </citation>
    <scope>NUCLEOTIDE SEQUENCE</scope>
    <source>
        <tissue evidence="1">Shoot tissue taken approximately 20 cm above the soil surface</tissue>
    </source>
</reference>
<evidence type="ECO:0000313" key="1">
    <source>
        <dbReference type="EMBL" id="JAE25174.1"/>
    </source>
</evidence>
<reference evidence="1" key="1">
    <citation type="submission" date="2014-09" db="EMBL/GenBank/DDBJ databases">
        <authorList>
            <person name="Magalhaes I.L.F."/>
            <person name="Oliveira U."/>
            <person name="Santos F.R."/>
            <person name="Vidigal T.H.D.A."/>
            <person name="Brescovit A.D."/>
            <person name="Santos A.J."/>
        </authorList>
    </citation>
    <scope>NUCLEOTIDE SEQUENCE</scope>
    <source>
        <tissue evidence="1">Shoot tissue taken approximately 20 cm above the soil surface</tissue>
    </source>
</reference>